<dbReference type="InterPro" id="IPR051458">
    <property type="entry name" value="Cyt/Met_Dipeptidase"/>
</dbReference>
<dbReference type="GO" id="GO:0009014">
    <property type="term" value="F:succinyl-diaminopimelate desuccinylase activity"/>
    <property type="evidence" value="ECO:0007669"/>
    <property type="project" value="UniProtKB-EC"/>
</dbReference>
<dbReference type="NCBIfam" id="NF006579">
    <property type="entry name" value="PRK09104.1"/>
    <property type="match status" value="1"/>
</dbReference>
<dbReference type="EMBL" id="WTPX01000032">
    <property type="protein sequence ID" value="NNJ25317.1"/>
    <property type="molecule type" value="Genomic_DNA"/>
</dbReference>
<accession>A0ABX1VB35</accession>
<dbReference type="EC" id="3.5.1.18" evidence="5"/>
<feature type="domain" description="Peptidase M20 dimerisation" evidence="4">
    <location>
        <begin position="200"/>
        <end position="359"/>
    </location>
</feature>
<evidence type="ECO:0000259" key="4">
    <source>
        <dbReference type="Pfam" id="PF07687"/>
    </source>
</evidence>
<sequence length="463" mass="49181">MPDFAPVAARLAESAEANREALFELLHIPSVSANPDHRGDCRAAAEWVRDFLANAGCTAELIDTGSAEEPGHPIIFAKSPRIDGAPTLLVYGHYDVQPPDPLDLWTTPPFEPTVRDGKVYARGATDDKGQMLTHPLAVAAWHATHGGPPVNVTFVIEGEEEVGSDHLDAFLESHREELACDAAVISDTSQFAEGVPAICYGLRGITACEVTVTGPKADLHSGLFGGSVRNPANALATILASLHDAEGRVAVDGFYDDVRDLTPEERAAWAALPFDEQGFLAATGSPALTGEAGWTTLERRWARPTCDVNGITAGYQGPGPKTIVPSKASAKLTFRLVPDQDPDVILAAVRQHIERHCPAGVTVAVKPYHGTPGVMFEPNTPPFEAAKRAIEAAFGTPPVMIRGGGSIPVVRSLGNTLNCPVLLLGWGLSSDGLHSPDEHFSLDAFQRGALASARLMWELAQEA</sequence>
<dbReference type="InterPro" id="IPR036264">
    <property type="entry name" value="Bact_exopeptidase_dim_dom"/>
</dbReference>
<protein>
    <submittedName>
        <fullName evidence="5">Succinyl-diaminopimelate desuccinylase</fullName>
        <ecNumber evidence="5">3.5.1.18</ecNumber>
    </submittedName>
</protein>
<evidence type="ECO:0000313" key="6">
    <source>
        <dbReference type="Proteomes" id="UP000609651"/>
    </source>
</evidence>
<comment type="caution">
    <text evidence="5">The sequence shown here is derived from an EMBL/GenBank/DDBJ whole genome shotgun (WGS) entry which is preliminary data.</text>
</comment>
<dbReference type="Gene3D" id="3.40.630.10">
    <property type="entry name" value="Zn peptidases"/>
    <property type="match status" value="1"/>
</dbReference>
<dbReference type="Pfam" id="PF01546">
    <property type="entry name" value="Peptidase_M20"/>
    <property type="match status" value="1"/>
</dbReference>
<evidence type="ECO:0000256" key="2">
    <source>
        <dbReference type="ARBA" id="ARBA00022723"/>
    </source>
</evidence>
<name>A0ABX1VB35_9PLAN</name>
<dbReference type="PANTHER" id="PTHR43270">
    <property type="entry name" value="BETA-ALA-HIS DIPEPTIDASE"/>
    <property type="match status" value="1"/>
</dbReference>
<keyword evidence="1" id="KW-0645">Protease</keyword>
<keyword evidence="6" id="KW-1185">Reference proteome</keyword>
<dbReference type="PANTHER" id="PTHR43270:SF12">
    <property type="entry name" value="SUCCINYL-DIAMINOPIMELATE DESUCCINYLASE"/>
    <property type="match status" value="1"/>
</dbReference>
<proteinExistence type="predicted"/>
<organism evidence="5 6">
    <name type="scientific">Alienimonas chondri</name>
    <dbReference type="NCBI Taxonomy" id="2681879"/>
    <lineage>
        <taxon>Bacteria</taxon>
        <taxon>Pseudomonadati</taxon>
        <taxon>Planctomycetota</taxon>
        <taxon>Planctomycetia</taxon>
        <taxon>Planctomycetales</taxon>
        <taxon>Planctomycetaceae</taxon>
        <taxon>Alienimonas</taxon>
    </lineage>
</organism>
<dbReference type="SUPFAM" id="SSF55031">
    <property type="entry name" value="Bacterial exopeptidase dimerisation domain"/>
    <property type="match status" value="1"/>
</dbReference>
<dbReference type="InterPro" id="IPR002933">
    <property type="entry name" value="Peptidase_M20"/>
</dbReference>
<dbReference type="NCBIfam" id="NF006053">
    <property type="entry name" value="PRK08201.1"/>
    <property type="match status" value="1"/>
</dbReference>
<dbReference type="Pfam" id="PF07687">
    <property type="entry name" value="M20_dimer"/>
    <property type="match status" value="1"/>
</dbReference>
<dbReference type="NCBIfam" id="NF005914">
    <property type="entry name" value="PRK07907.1"/>
    <property type="match status" value="1"/>
</dbReference>
<dbReference type="Proteomes" id="UP000609651">
    <property type="component" value="Unassembled WGS sequence"/>
</dbReference>
<dbReference type="RefSeq" id="WP_171185183.1">
    <property type="nucleotide sequence ID" value="NZ_WTPX01000032.1"/>
</dbReference>
<dbReference type="SUPFAM" id="SSF53187">
    <property type="entry name" value="Zn-dependent exopeptidases"/>
    <property type="match status" value="1"/>
</dbReference>
<evidence type="ECO:0000256" key="1">
    <source>
        <dbReference type="ARBA" id="ARBA00022670"/>
    </source>
</evidence>
<evidence type="ECO:0000256" key="3">
    <source>
        <dbReference type="ARBA" id="ARBA00022801"/>
    </source>
</evidence>
<keyword evidence="2" id="KW-0479">Metal-binding</keyword>
<reference evidence="5 6" key="1">
    <citation type="journal article" date="2020" name="Syst. Appl. Microbiol.">
        <title>Alienimonas chondri sp. nov., a novel planctomycete isolated from the biofilm of the red alga Chondrus crispus.</title>
        <authorList>
            <person name="Vitorino I."/>
            <person name="Albuquerque L."/>
            <person name="Wiegand S."/>
            <person name="Kallscheuer N."/>
            <person name="da Costa M.S."/>
            <person name="Lobo-da-Cunha A."/>
            <person name="Jogler C."/>
            <person name="Lage O.M."/>
        </authorList>
    </citation>
    <scope>NUCLEOTIDE SEQUENCE [LARGE SCALE GENOMIC DNA]</scope>
    <source>
        <strain evidence="5 6">LzC2</strain>
    </source>
</reference>
<keyword evidence="3 5" id="KW-0378">Hydrolase</keyword>
<dbReference type="InterPro" id="IPR011650">
    <property type="entry name" value="Peptidase_M20_dimer"/>
</dbReference>
<evidence type="ECO:0000313" key="5">
    <source>
        <dbReference type="EMBL" id="NNJ25317.1"/>
    </source>
</evidence>
<dbReference type="Gene3D" id="3.30.70.360">
    <property type="match status" value="1"/>
</dbReference>
<gene>
    <name evidence="5" type="primary">dapE</name>
    <name evidence="5" type="ORF">LzC2_13870</name>
</gene>